<evidence type="ECO:0000256" key="3">
    <source>
        <dbReference type="ARBA" id="ARBA00022692"/>
    </source>
</evidence>
<dbReference type="Gene3D" id="1.10.287.70">
    <property type="match status" value="2"/>
</dbReference>
<feature type="transmembrane region" description="Helical" evidence="9">
    <location>
        <begin position="173"/>
        <end position="199"/>
    </location>
</feature>
<dbReference type="EMBL" id="ML119662">
    <property type="protein sequence ID" value="RPA83849.1"/>
    <property type="molecule type" value="Genomic_DNA"/>
</dbReference>
<dbReference type="SUPFAM" id="SSF81324">
    <property type="entry name" value="Voltage-gated potassium channels"/>
    <property type="match status" value="2"/>
</dbReference>
<evidence type="ECO:0000256" key="6">
    <source>
        <dbReference type="ARBA" id="ARBA00023136"/>
    </source>
</evidence>
<dbReference type="Pfam" id="PF07885">
    <property type="entry name" value="Ion_trans_2"/>
    <property type="match status" value="2"/>
</dbReference>
<protein>
    <recommendedName>
        <fullName evidence="10">Potassium channel domain-containing protein</fullName>
    </recommendedName>
</protein>
<feature type="compositionally biased region" description="Polar residues" evidence="8">
    <location>
        <begin position="19"/>
        <end position="28"/>
    </location>
</feature>
<feature type="transmembrane region" description="Helical" evidence="9">
    <location>
        <begin position="421"/>
        <end position="439"/>
    </location>
</feature>
<feature type="region of interest" description="Disordered" evidence="8">
    <location>
        <begin position="625"/>
        <end position="656"/>
    </location>
</feature>
<feature type="transmembrane region" description="Helical" evidence="9">
    <location>
        <begin position="211"/>
        <end position="230"/>
    </location>
</feature>
<feature type="domain" description="Potassium channel" evidence="10">
    <location>
        <begin position="259"/>
        <end position="296"/>
    </location>
</feature>
<dbReference type="PANTHER" id="PTHR11003">
    <property type="entry name" value="POTASSIUM CHANNEL, SUBFAMILY K"/>
    <property type="match status" value="1"/>
</dbReference>
<dbReference type="STRING" id="1160509.A0A3N4IDJ5"/>
<keyword evidence="12" id="KW-1185">Reference proteome</keyword>
<sequence>MAPEIAFDVPDSNSKEIQHTSLPGTSPIPTTPPAGSVPNGDHSSPPENGHLRLDRSLQQTEAILEATKEDKLRADYSSDSDSEEHDDIATWVEFARKTPYIAGLTAPLSLLVSVSGLADPFRQDTNPETGEKTYEKKSAWIVIMAAVALALELAGNVALFLNFYGRCFRYKQAIVISEVAFLIKIIMLVICICIFRANYDDHGSKFYAQGYWLTIASTVLTGVSFFMLLINFLGYKKRYYHNFELTLKQRLLMVQTMGFFAWMALGSLIFAVIEHMRFVKSLYFVVVTLLTIGFGDGNAQIIQDIKSRLRKKMKKAGITPATGHAVPDLEMTQIQTNATGNTIETLPTQTTNRRHSHELVEKAANGEAQAREKLRERFQRRRKREAHMSKVKKRITAVASIISFVAFWSIGAVIFSSTENWTFFEGFYFCFVSLLTIGYGDYVVTTDPGRAIFIIWALLSVPLITIVISYLSDSVISTLQASTKRRLSRLPNPPPRSPLPFKPVPNLHDDGRLFVSIPEERKELRELAREEMNRAVDLAGRVASYAEKRVNAGGGGQAMPGGEKGAGMFTFEEYLEMARLTREKTRFSRSVEKEEDYFVVTYAKGLARVATRLDAILDRLDEIEKEQEQKRQNDDDPEKRYLSDMDDGTYRGTMSV</sequence>
<keyword evidence="5" id="KW-0406">Ion transport</keyword>
<evidence type="ECO:0000256" key="5">
    <source>
        <dbReference type="ARBA" id="ARBA00023065"/>
    </source>
</evidence>
<dbReference type="AlphaFoldDB" id="A0A3N4IDJ5"/>
<evidence type="ECO:0000256" key="8">
    <source>
        <dbReference type="SAM" id="MobiDB-lite"/>
    </source>
</evidence>
<feature type="transmembrane region" description="Helical" evidence="9">
    <location>
        <begin position="451"/>
        <end position="471"/>
    </location>
</feature>
<feature type="transmembrane region" description="Helical" evidence="9">
    <location>
        <begin position="138"/>
        <end position="161"/>
    </location>
</feature>
<dbReference type="OrthoDB" id="297496at2759"/>
<dbReference type="Proteomes" id="UP000275078">
    <property type="component" value="Unassembled WGS sequence"/>
</dbReference>
<evidence type="ECO:0000256" key="2">
    <source>
        <dbReference type="ARBA" id="ARBA00022448"/>
    </source>
</evidence>
<proteinExistence type="predicted"/>
<dbReference type="InterPro" id="IPR013099">
    <property type="entry name" value="K_chnl_dom"/>
</dbReference>
<feature type="domain" description="Potassium channel" evidence="10">
    <location>
        <begin position="406"/>
        <end position="473"/>
    </location>
</feature>
<keyword evidence="3 9" id="KW-0812">Transmembrane</keyword>
<keyword evidence="4 9" id="KW-1133">Transmembrane helix</keyword>
<comment type="subcellular location">
    <subcellularLocation>
        <location evidence="1">Membrane</location>
        <topology evidence="1">Multi-pass membrane protein</topology>
    </subcellularLocation>
</comment>
<dbReference type="GO" id="GO:0030322">
    <property type="term" value="P:stabilization of membrane potential"/>
    <property type="evidence" value="ECO:0007669"/>
    <property type="project" value="TreeGrafter"/>
</dbReference>
<feature type="region of interest" description="Disordered" evidence="8">
    <location>
        <begin position="1"/>
        <end position="54"/>
    </location>
</feature>
<evidence type="ECO:0000256" key="4">
    <source>
        <dbReference type="ARBA" id="ARBA00022989"/>
    </source>
</evidence>
<feature type="compositionally biased region" description="Basic and acidic residues" evidence="8">
    <location>
        <begin position="625"/>
        <end position="643"/>
    </location>
</feature>
<organism evidence="11 12">
    <name type="scientific">Ascobolus immersus RN42</name>
    <dbReference type="NCBI Taxonomy" id="1160509"/>
    <lineage>
        <taxon>Eukaryota</taxon>
        <taxon>Fungi</taxon>
        <taxon>Dikarya</taxon>
        <taxon>Ascomycota</taxon>
        <taxon>Pezizomycotina</taxon>
        <taxon>Pezizomycetes</taxon>
        <taxon>Pezizales</taxon>
        <taxon>Ascobolaceae</taxon>
        <taxon>Ascobolus</taxon>
    </lineage>
</organism>
<dbReference type="InterPro" id="IPR003280">
    <property type="entry name" value="2pore_dom_K_chnl"/>
</dbReference>
<evidence type="ECO:0000256" key="7">
    <source>
        <dbReference type="ARBA" id="ARBA00023303"/>
    </source>
</evidence>
<name>A0A3N4IDJ5_ASCIM</name>
<evidence type="ECO:0000256" key="1">
    <source>
        <dbReference type="ARBA" id="ARBA00004141"/>
    </source>
</evidence>
<evidence type="ECO:0000259" key="10">
    <source>
        <dbReference type="Pfam" id="PF07885"/>
    </source>
</evidence>
<evidence type="ECO:0000256" key="9">
    <source>
        <dbReference type="SAM" id="Phobius"/>
    </source>
</evidence>
<evidence type="ECO:0000313" key="11">
    <source>
        <dbReference type="EMBL" id="RPA83849.1"/>
    </source>
</evidence>
<feature type="transmembrane region" description="Helical" evidence="9">
    <location>
        <begin position="251"/>
        <end position="270"/>
    </location>
</feature>
<feature type="transmembrane region" description="Helical" evidence="9">
    <location>
        <begin position="395"/>
        <end position="415"/>
    </location>
</feature>
<accession>A0A3N4IDJ5</accession>
<dbReference type="GO" id="GO:0015271">
    <property type="term" value="F:outward rectifier potassium channel activity"/>
    <property type="evidence" value="ECO:0007669"/>
    <property type="project" value="TreeGrafter"/>
</dbReference>
<dbReference type="GO" id="GO:0005886">
    <property type="term" value="C:plasma membrane"/>
    <property type="evidence" value="ECO:0007669"/>
    <property type="project" value="TreeGrafter"/>
</dbReference>
<dbReference type="GO" id="GO:0022841">
    <property type="term" value="F:potassium ion leak channel activity"/>
    <property type="evidence" value="ECO:0007669"/>
    <property type="project" value="TreeGrafter"/>
</dbReference>
<keyword evidence="6 9" id="KW-0472">Membrane</keyword>
<reference evidence="11 12" key="1">
    <citation type="journal article" date="2018" name="Nat. Ecol. Evol.">
        <title>Pezizomycetes genomes reveal the molecular basis of ectomycorrhizal truffle lifestyle.</title>
        <authorList>
            <person name="Murat C."/>
            <person name="Payen T."/>
            <person name="Noel B."/>
            <person name="Kuo A."/>
            <person name="Morin E."/>
            <person name="Chen J."/>
            <person name="Kohler A."/>
            <person name="Krizsan K."/>
            <person name="Balestrini R."/>
            <person name="Da Silva C."/>
            <person name="Montanini B."/>
            <person name="Hainaut M."/>
            <person name="Levati E."/>
            <person name="Barry K.W."/>
            <person name="Belfiori B."/>
            <person name="Cichocki N."/>
            <person name="Clum A."/>
            <person name="Dockter R.B."/>
            <person name="Fauchery L."/>
            <person name="Guy J."/>
            <person name="Iotti M."/>
            <person name="Le Tacon F."/>
            <person name="Lindquist E.A."/>
            <person name="Lipzen A."/>
            <person name="Malagnac F."/>
            <person name="Mello A."/>
            <person name="Molinier V."/>
            <person name="Miyauchi S."/>
            <person name="Poulain J."/>
            <person name="Riccioni C."/>
            <person name="Rubini A."/>
            <person name="Sitrit Y."/>
            <person name="Splivallo R."/>
            <person name="Traeger S."/>
            <person name="Wang M."/>
            <person name="Zifcakova L."/>
            <person name="Wipf D."/>
            <person name="Zambonelli A."/>
            <person name="Paolocci F."/>
            <person name="Nowrousian M."/>
            <person name="Ottonello S."/>
            <person name="Baldrian P."/>
            <person name="Spatafora J.W."/>
            <person name="Henrissat B."/>
            <person name="Nagy L.G."/>
            <person name="Aury J.M."/>
            <person name="Wincker P."/>
            <person name="Grigoriev I.V."/>
            <person name="Bonfante P."/>
            <person name="Martin F.M."/>
        </authorList>
    </citation>
    <scope>NUCLEOTIDE SEQUENCE [LARGE SCALE GENOMIC DNA]</scope>
    <source>
        <strain evidence="11 12">RN42</strain>
    </source>
</reference>
<dbReference type="PANTHER" id="PTHR11003:SF291">
    <property type="entry name" value="IP11374P"/>
    <property type="match status" value="1"/>
</dbReference>
<gene>
    <name evidence="11" type="ORF">BJ508DRAFT_360184</name>
</gene>
<feature type="transmembrane region" description="Helical" evidence="9">
    <location>
        <begin position="282"/>
        <end position="302"/>
    </location>
</feature>
<keyword evidence="7" id="KW-0407">Ion channel</keyword>
<keyword evidence="2" id="KW-0813">Transport</keyword>
<evidence type="ECO:0000313" key="12">
    <source>
        <dbReference type="Proteomes" id="UP000275078"/>
    </source>
</evidence>